<accession>A0A1M6TY30</accession>
<keyword evidence="2" id="KW-1185">Reference proteome</keyword>
<dbReference type="AlphaFoldDB" id="A0A1M6TY30"/>
<organism evidence="1 2">
    <name type="scientific">Desulforamulus aeronauticus DSM 10349</name>
    <dbReference type="NCBI Taxonomy" id="1121421"/>
    <lineage>
        <taxon>Bacteria</taxon>
        <taxon>Bacillati</taxon>
        <taxon>Bacillota</taxon>
        <taxon>Clostridia</taxon>
        <taxon>Eubacteriales</taxon>
        <taxon>Peptococcaceae</taxon>
        <taxon>Desulforamulus</taxon>
    </lineage>
</organism>
<dbReference type="Proteomes" id="UP000183997">
    <property type="component" value="Unassembled WGS sequence"/>
</dbReference>
<name>A0A1M6TY30_9FIRM</name>
<gene>
    <name evidence="1" type="ORF">SAMN02745123_02504</name>
</gene>
<reference evidence="2" key="1">
    <citation type="submission" date="2016-11" db="EMBL/GenBank/DDBJ databases">
        <authorList>
            <person name="Varghese N."/>
            <person name="Submissions S."/>
        </authorList>
    </citation>
    <scope>NUCLEOTIDE SEQUENCE [LARGE SCALE GENOMIC DNA]</scope>
    <source>
        <strain evidence="2">DSM 10349</strain>
    </source>
</reference>
<protein>
    <submittedName>
        <fullName evidence="1">Uncharacterized protein</fullName>
    </submittedName>
</protein>
<proteinExistence type="predicted"/>
<dbReference type="OrthoDB" id="9855004at2"/>
<dbReference type="RefSeq" id="WP_072914844.1">
    <property type="nucleotide sequence ID" value="NZ_FRAR01000018.1"/>
</dbReference>
<evidence type="ECO:0000313" key="2">
    <source>
        <dbReference type="Proteomes" id="UP000183997"/>
    </source>
</evidence>
<sequence>MAQYNLTGDMGHVSWEEKDLTDQNTPIAIKILSDGEVIQTAELVPTNGIAEFDFISQHNGTFYINAYAKGINSQPDTAEVVVYD</sequence>
<evidence type="ECO:0000313" key="1">
    <source>
        <dbReference type="EMBL" id="SHK61877.1"/>
    </source>
</evidence>
<dbReference type="EMBL" id="FRAR01000018">
    <property type="protein sequence ID" value="SHK61877.1"/>
    <property type="molecule type" value="Genomic_DNA"/>
</dbReference>